<feature type="transmembrane region" description="Helical" evidence="1">
    <location>
        <begin position="31"/>
        <end position="51"/>
    </location>
</feature>
<feature type="domain" description="PAC" evidence="2">
    <location>
        <begin position="271"/>
        <end position="322"/>
    </location>
</feature>
<evidence type="ECO:0000259" key="4">
    <source>
        <dbReference type="PROSITE" id="PS50887"/>
    </source>
</evidence>
<organism evidence="5 6">
    <name type="scientific">Oceanidesulfovibrio marinus</name>
    <dbReference type="NCBI Taxonomy" id="370038"/>
    <lineage>
        <taxon>Bacteria</taxon>
        <taxon>Pseudomonadati</taxon>
        <taxon>Thermodesulfobacteriota</taxon>
        <taxon>Desulfovibrionia</taxon>
        <taxon>Desulfovibrionales</taxon>
        <taxon>Desulfovibrionaceae</taxon>
        <taxon>Oceanidesulfovibrio</taxon>
    </lineage>
</organism>
<dbReference type="CDD" id="cd01948">
    <property type="entry name" value="EAL"/>
    <property type="match status" value="1"/>
</dbReference>
<dbReference type="Pfam" id="PF00990">
    <property type="entry name" value="GGDEF"/>
    <property type="match status" value="1"/>
</dbReference>
<reference evidence="5 6" key="1">
    <citation type="submission" date="2019-04" db="EMBL/GenBank/DDBJ databases">
        <title>Isolation and culture of sulfate reducing bacteria from the cold seep of the South China Sea.</title>
        <authorList>
            <person name="Sun C."/>
            <person name="Liu R."/>
        </authorList>
    </citation>
    <scope>NUCLEOTIDE SEQUENCE [LARGE SCALE GENOMIC DNA]</scope>
    <source>
        <strain evidence="5 6">CS1</strain>
    </source>
</reference>
<keyword evidence="1" id="KW-0812">Transmembrane</keyword>
<feature type="domain" description="EAL" evidence="3">
    <location>
        <begin position="497"/>
        <end position="759"/>
    </location>
</feature>
<dbReference type="InterPro" id="IPR043128">
    <property type="entry name" value="Rev_trsase/Diguanyl_cyclase"/>
</dbReference>
<dbReference type="InterPro" id="IPR000700">
    <property type="entry name" value="PAS-assoc_C"/>
</dbReference>
<dbReference type="SUPFAM" id="SSF141868">
    <property type="entry name" value="EAL domain-like"/>
    <property type="match status" value="1"/>
</dbReference>
<dbReference type="InterPro" id="IPR001633">
    <property type="entry name" value="EAL_dom"/>
</dbReference>
<dbReference type="SUPFAM" id="SSF55785">
    <property type="entry name" value="PYP-like sensor domain (PAS domain)"/>
    <property type="match status" value="1"/>
</dbReference>
<dbReference type="RefSeq" id="WP_171268121.1">
    <property type="nucleotide sequence ID" value="NZ_CP039543.1"/>
</dbReference>
<dbReference type="Gene3D" id="3.30.450.20">
    <property type="entry name" value="PAS domain"/>
    <property type="match status" value="1"/>
</dbReference>
<dbReference type="Pfam" id="PF00563">
    <property type="entry name" value="EAL"/>
    <property type="match status" value="1"/>
</dbReference>
<name>A0ABX6NJC3_9BACT</name>
<keyword evidence="1" id="KW-0472">Membrane</keyword>
<dbReference type="PROSITE" id="PS50887">
    <property type="entry name" value="GGDEF"/>
    <property type="match status" value="1"/>
</dbReference>
<evidence type="ECO:0000313" key="5">
    <source>
        <dbReference type="EMBL" id="QJT10740.1"/>
    </source>
</evidence>
<dbReference type="PROSITE" id="PS50113">
    <property type="entry name" value="PAC"/>
    <property type="match status" value="1"/>
</dbReference>
<dbReference type="PROSITE" id="PS50883">
    <property type="entry name" value="EAL"/>
    <property type="match status" value="1"/>
</dbReference>
<evidence type="ECO:0000313" key="6">
    <source>
        <dbReference type="Proteomes" id="UP000503251"/>
    </source>
</evidence>
<protein>
    <submittedName>
        <fullName evidence="5">EAL domain-containing protein</fullName>
    </submittedName>
</protein>
<dbReference type="Proteomes" id="UP000503251">
    <property type="component" value="Chromosome"/>
</dbReference>
<keyword evidence="1" id="KW-1133">Transmembrane helix</keyword>
<evidence type="ECO:0000259" key="2">
    <source>
        <dbReference type="PROSITE" id="PS50113"/>
    </source>
</evidence>
<proteinExistence type="predicted"/>
<dbReference type="Gene3D" id="3.20.20.450">
    <property type="entry name" value="EAL domain"/>
    <property type="match status" value="1"/>
</dbReference>
<keyword evidence="6" id="KW-1185">Reference proteome</keyword>
<dbReference type="InterPro" id="IPR000160">
    <property type="entry name" value="GGDEF_dom"/>
</dbReference>
<dbReference type="SMART" id="SM00052">
    <property type="entry name" value="EAL"/>
    <property type="match status" value="1"/>
</dbReference>
<dbReference type="InterPro" id="IPR052155">
    <property type="entry name" value="Biofilm_reg_signaling"/>
</dbReference>
<accession>A0ABX6NJC3</accession>
<dbReference type="InterPro" id="IPR035919">
    <property type="entry name" value="EAL_sf"/>
</dbReference>
<dbReference type="InterPro" id="IPR000014">
    <property type="entry name" value="PAS"/>
</dbReference>
<feature type="domain" description="GGDEF" evidence="4">
    <location>
        <begin position="355"/>
        <end position="488"/>
    </location>
</feature>
<dbReference type="PANTHER" id="PTHR44757:SF2">
    <property type="entry name" value="BIOFILM ARCHITECTURE MAINTENANCE PROTEIN MBAA"/>
    <property type="match status" value="1"/>
</dbReference>
<evidence type="ECO:0000259" key="3">
    <source>
        <dbReference type="PROSITE" id="PS50883"/>
    </source>
</evidence>
<dbReference type="InterPro" id="IPR035965">
    <property type="entry name" value="PAS-like_dom_sf"/>
</dbReference>
<dbReference type="NCBIfam" id="TIGR00254">
    <property type="entry name" value="GGDEF"/>
    <property type="match status" value="1"/>
</dbReference>
<dbReference type="PANTHER" id="PTHR44757">
    <property type="entry name" value="DIGUANYLATE CYCLASE DGCP"/>
    <property type="match status" value="1"/>
</dbReference>
<gene>
    <name evidence="5" type="ORF">E8L03_18250</name>
</gene>
<dbReference type="InterPro" id="IPR029787">
    <property type="entry name" value="Nucleotide_cyclase"/>
</dbReference>
<dbReference type="SUPFAM" id="SSF55073">
    <property type="entry name" value="Nucleotide cyclase"/>
    <property type="match status" value="1"/>
</dbReference>
<dbReference type="SMART" id="SM00267">
    <property type="entry name" value="GGDEF"/>
    <property type="match status" value="1"/>
</dbReference>
<sequence>MPSLLALGGGHPFGAEPPHLLASAGGNINALLAVIACAAVLAGALFLVWALRLRRRIRCTVWDLELANRDMRESASQLRAVFTSMSSMVAEVTDNGYVKRILPTRFDPKESYPDGVEGLHLESVYSRSIGAMLMEGIREVRAASNQDEIISREFEFKVPGSPTWLLVTFSSLTRQSMLMVAREITSLKSAQKEVMSKQRFYTALIQNTRDVISVVQPDGRVIFESPSAAAFSCAINDRSGCEDFFSSIHPQDAVIIKERFSSMVRNGLDSASFEMRRKRADGSWVVLDAQAANLMSDEAVNGLVINAHDVTQRKAFEEELQRHVFLDPLTRLPNRALFMDRLRHAMARVLRHETYRFAVLFVDLDRFKIINESLGHSVGDKLLQSIARRVSSCLRKVDTMARLGGDDFIVLLDDMEDEMEAIRVAERIKEALSDAHVIDSMEVFTSASIGIAYHMDCYTEPEQIIRDAETAMHRAKGTTDDGYKVFHHQMHTQAVQTLKLETDMRHALDRNEFELHFQPIVHLPSMHISGFEALLRWQHPRRGMVPPLEFIPVAEETGIIVPLGEWVLRTACETLAHLSGLLSPKAGPLTMSVNLSARQFRNKRLADTVESALSMARVPAGSLCLEVTESLVMEDPARTRGILRQMKEIGASIAIDDFGTGYSSLSSLHNYPFDTLKIDQAFVRAMREEHFTARNGRNSIVRTILALAESMGMGVVAEGIETAFQKEALHAMGCAHAQGYLFAKPMAFSSLESFLLDAEDLAFGPFGSNGEQKPMSAA</sequence>
<dbReference type="CDD" id="cd01949">
    <property type="entry name" value="GGDEF"/>
    <property type="match status" value="1"/>
</dbReference>
<dbReference type="EMBL" id="CP039543">
    <property type="protein sequence ID" value="QJT10740.1"/>
    <property type="molecule type" value="Genomic_DNA"/>
</dbReference>
<dbReference type="Gene3D" id="3.30.70.270">
    <property type="match status" value="1"/>
</dbReference>
<evidence type="ECO:0000256" key="1">
    <source>
        <dbReference type="SAM" id="Phobius"/>
    </source>
</evidence>
<dbReference type="NCBIfam" id="TIGR00229">
    <property type="entry name" value="sensory_box"/>
    <property type="match status" value="1"/>
</dbReference>